<organism evidence="2">
    <name type="scientific">marine sediment metagenome</name>
    <dbReference type="NCBI Taxonomy" id="412755"/>
    <lineage>
        <taxon>unclassified sequences</taxon>
        <taxon>metagenomes</taxon>
        <taxon>ecological metagenomes</taxon>
    </lineage>
</organism>
<dbReference type="InterPro" id="IPR023885">
    <property type="entry name" value="4Fe4S-binding_SPASM_dom"/>
</dbReference>
<dbReference type="EMBL" id="LAZR01036432">
    <property type="protein sequence ID" value="KKL24851.1"/>
    <property type="molecule type" value="Genomic_DNA"/>
</dbReference>
<evidence type="ECO:0000259" key="1">
    <source>
        <dbReference type="Pfam" id="PF13186"/>
    </source>
</evidence>
<accession>A0A0F9E4M2</accession>
<dbReference type="CDD" id="cd21109">
    <property type="entry name" value="SPASM"/>
    <property type="match status" value="1"/>
</dbReference>
<gene>
    <name evidence="2" type="ORF">LCGC14_2411200</name>
</gene>
<name>A0A0F9E4M2_9ZZZZ</name>
<comment type="caution">
    <text evidence="2">The sequence shown here is derived from an EMBL/GenBank/DDBJ whole genome shotgun (WGS) entry which is preliminary data.</text>
</comment>
<feature type="domain" description="4Fe4S-binding SPASM" evidence="1">
    <location>
        <begin position="4"/>
        <end position="59"/>
    </location>
</feature>
<sequence length="91" mass="10100">AVRCVSGLLSVIVGPFGEVSPCYQVPTSLNVRDMSLEEIVLSEQFDDSRRRVAACEAACWDVGPAEPSICFHLPYLLAHPLKIWRQARLNT</sequence>
<reference evidence="2" key="1">
    <citation type="journal article" date="2015" name="Nature">
        <title>Complex archaea that bridge the gap between prokaryotes and eukaryotes.</title>
        <authorList>
            <person name="Spang A."/>
            <person name="Saw J.H."/>
            <person name="Jorgensen S.L."/>
            <person name="Zaremba-Niedzwiedzka K."/>
            <person name="Martijn J."/>
            <person name="Lind A.E."/>
            <person name="van Eijk R."/>
            <person name="Schleper C."/>
            <person name="Guy L."/>
            <person name="Ettema T.J."/>
        </authorList>
    </citation>
    <scope>NUCLEOTIDE SEQUENCE</scope>
</reference>
<dbReference type="Pfam" id="PF13186">
    <property type="entry name" value="SPASM"/>
    <property type="match status" value="1"/>
</dbReference>
<dbReference type="AlphaFoldDB" id="A0A0F9E4M2"/>
<feature type="non-terminal residue" evidence="2">
    <location>
        <position position="1"/>
    </location>
</feature>
<protein>
    <recommendedName>
        <fullName evidence="1">4Fe4S-binding SPASM domain-containing protein</fullName>
    </recommendedName>
</protein>
<evidence type="ECO:0000313" key="2">
    <source>
        <dbReference type="EMBL" id="KKL24851.1"/>
    </source>
</evidence>
<proteinExistence type="predicted"/>